<comment type="similarity">
    <text evidence="4">Belongs to the SIMIBI class G3E GTPase family. ZNG1 subfamily.</text>
</comment>
<evidence type="ECO:0000313" key="7">
    <source>
        <dbReference type="EMBL" id="AKV69389.1"/>
    </source>
</evidence>
<evidence type="ECO:0000256" key="2">
    <source>
        <dbReference type="ARBA" id="ARBA00022801"/>
    </source>
</evidence>
<dbReference type="EMBL" id="CP011339">
    <property type="protein sequence ID" value="AKV69389.1"/>
    <property type="molecule type" value="Genomic_DNA"/>
</dbReference>
<feature type="domain" description="CobW C-terminal" evidence="6">
    <location>
        <begin position="226"/>
        <end position="317"/>
    </location>
</feature>
<evidence type="ECO:0000256" key="1">
    <source>
        <dbReference type="ARBA" id="ARBA00022741"/>
    </source>
</evidence>
<evidence type="ECO:0000313" key="8">
    <source>
        <dbReference type="Proteomes" id="UP000068167"/>
    </source>
</evidence>
<dbReference type="AlphaFoldDB" id="A0A0K1S5H7"/>
<dbReference type="CDD" id="cd03112">
    <property type="entry name" value="CobW-like"/>
    <property type="match status" value="1"/>
</dbReference>
<dbReference type="InterPro" id="IPR036627">
    <property type="entry name" value="CobW-likC_sf"/>
</dbReference>
<dbReference type="Proteomes" id="UP000068167">
    <property type="component" value="Chromosome"/>
</dbReference>
<keyword evidence="8" id="KW-1185">Reference proteome</keyword>
<sequence>MVLSSNLWKTPVTLLTGFLGAGKTTLLNCILKGKSDRRFGILVNDFGSLNIDQMLIKNRDDDLITLEGGCVCCSLQNNLVNSLPKILSLRPDQILIEASGIANPYTLLQTLKRPVLSRIIRLESIITLVDATYLPQICEPSGKINYQDLLIDQISAADIVVLNKIDLIDEKAQINASQIIQKIAPWVRLLKGSYGDVSLDLLLGFRDSFPVRSVSSQLKSNHSDNFHTWSYESVRPFQLLTLGKILGKLPVTVLRAKGILSTVEHPNRRVILQQVGLRITLEIGEEWGNNPPFTQLVLISTEAINTNILQQQLDSCLRVEDFEVNLKTQTKDNFILSNEM</sequence>
<dbReference type="KEGG" id="mpk:VL20_4482"/>
<dbReference type="GO" id="GO:0016787">
    <property type="term" value="F:hydrolase activity"/>
    <property type="evidence" value="ECO:0007669"/>
    <property type="project" value="UniProtKB-KW"/>
</dbReference>
<keyword evidence="3" id="KW-0143">Chaperone</keyword>
<protein>
    <submittedName>
        <fullName evidence="7">Metal chaperone</fullName>
    </submittedName>
</protein>
<name>A0A0K1S5H7_9CHRO</name>
<dbReference type="RefSeq" id="WP_052277380.1">
    <property type="nucleotide sequence ID" value="NZ_CP011339.1"/>
</dbReference>
<reference evidence="7 8" key="1">
    <citation type="journal article" date="2016" name="Stand. Genomic Sci.">
        <title>Complete genome sequence and genomic characterization of Microcystis panniformis FACHB 1757 by third-generation sequencing.</title>
        <authorList>
            <person name="Zhang J.Y."/>
            <person name="Guan R."/>
            <person name="Zhang H.J."/>
            <person name="Li H."/>
            <person name="Xiao P."/>
            <person name="Yu G.L."/>
            <person name="Du L."/>
            <person name="Cao D.M."/>
            <person name="Zhu B.C."/>
            <person name="Li R.H."/>
            <person name="Lu Z.H."/>
        </authorList>
    </citation>
    <scope>NUCLEOTIDE SEQUENCE [LARGE SCALE GENOMIC DNA]</scope>
    <source>
        <strain evidence="7 8">FACHB-1757</strain>
    </source>
</reference>
<dbReference type="Gene3D" id="3.30.1220.10">
    <property type="entry name" value="CobW-like, C-terminal domain"/>
    <property type="match status" value="1"/>
</dbReference>
<accession>A0A0K1S5H7</accession>
<dbReference type="GO" id="GO:0000166">
    <property type="term" value="F:nucleotide binding"/>
    <property type="evidence" value="ECO:0007669"/>
    <property type="project" value="UniProtKB-KW"/>
</dbReference>
<dbReference type="InterPro" id="IPR003495">
    <property type="entry name" value="CobW/HypB/UreG_nucleotide-bd"/>
</dbReference>
<dbReference type="InterPro" id="IPR027417">
    <property type="entry name" value="P-loop_NTPase"/>
</dbReference>
<dbReference type="GO" id="GO:0005737">
    <property type="term" value="C:cytoplasm"/>
    <property type="evidence" value="ECO:0007669"/>
    <property type="project" value="TreeGrafter"/>
</dbReference>
<dbReference type="InterPro" id="IPR011629">
    <property type="entry name" value="CobW-like_C"/>
</dbReference>
<dbReference type="SUPFAM" id="SSF52540">
    <property type="entry name" value="P-loop containing nucleoside triphosphate hydrolases"/>
    <property type="match status" value="1"/>
</dbReference>
<evidence type="ECO:0000256" key="4">
    <source>
        <dbReference type="ARBA" id="ARBA00034320"/>
    </source>
</evidence>
<dbReference type="Pfam" id="PF07683">
    <property type="entry name" value="CobW_C"/>
    <property type="match status" value="1"/>
</dbReference>
<organism evidence="7 8">
    <name type="scientific">Microcystis panniformis FACHB-1757</name>
    <dbReference type="NCBI Taxonomy" id="1638788"/>
    <lineage>
        <taxon>Bacteria</taxon>
        <taxon>Bacillati</taxon>
        <taxon>Cyanobacteriota</taxon>
        <taxon>Cyanophyceae</taxon>
        <taxon>Oscillatoriophycideae</taxon>
        <taxon>Chroococcales</taxon>
        <taxon>Microcystaceae</taxon>
        <taxon>Microcystis</taxon>
    </lineage>
</organism>
<evidence type="ECO:0000256" key="3">
    <source>
        <dbReference type="ARBA" id="ARBA00023186"/>
    </source>
</evidence>
<comment type="catalytic activity">
    <reaction evidence="5">
        <text>GTP + H2O = GDP + phosphate + H(+)</text>
        <dbReference type="Rhea" id="RHEA:19669"/>
        <dbReference type="ChEBI" id="CHEBI:15377"/>
        <dbReference type="ChEBI" id="CHEBI:15378"/>
        <dbReference type="ChEBI" id="CHEBI:37565"/>
        <dbReference type="ChEBI" id="CHEBI:43474"/>
        <dbReference type="ChEBI" id="CHEBI:58189"/>
    </reaction>
    <physiologicalReaction direction="left-to-right" evidence="5">
        <dbReference type="Rhea" id="RHEA:19670"/>
    </physiologicalReaction>
</comment>
<dbReference type="PATRIC" id="fig|1638788.3.peg.4517"/>
<dbReference type="InterPro" id="IPR051316">
    <property type="entry name" value="Zinc-reg_GTPase_activator"/>
</dbReference>
<gene>
    <name evidence="7" type="ORF">VL20_4482</name>
</gene>
<evidence type="ECO:0000256" key="5">
    <source>
        <dbReference type="ARBA" id="ARBA00049117"/>
    </source>
</evidence>
<dbReference type="PANTHER" id="PTHR13748:SF62">
    <property type="entry name" value="COBW DOMAIN-CONTAINING PROTEIN"/>
    <property type="match status" value="1"/>
</dbReference>
<proteinExistence type="inferred from homology"/>
<keyword evidence="2" id="KW-0378">Hydrolase</keyword>
<dbReference type="SUPFAM" id="SSF90002">
    <property type="entry name" value="Hypothetical protein YjiA, C-terminal domain"/>
    <property type="match status" value="1"/>
</dbReference>
<evidence type="ECO:0000259" key="6">
    <source>
        <dbReference type="SMART" id="SM00833"/>
    </source>
</evidence>
<keyword evidence="1" id="KW-0547">Nucleotide-binding</keyword>
<dbReference type="SMART" id="SM00833">
    <property type="entry name" value="CobW_C"/>
    <property type="match status" value="1"/>
</dbReference>
<dbReference type="PANTHER" id="PTHR13748">
    <property type="entry name" value="COBW-RELATED"/>
    <property type="match status" value="1"/>
</dbReference>
<dbReference type="Pfam" id="PF02492">
    <property type="entry name" value="cobW"/>
    <property type="match status" value="1"/>
</dbReference>
<dbReference type="Gene3D" id="3.40.50.300">
    <property type="entry name" value="P-loop containing nucleotide triphosphate hydrolases"/>
    <property type="match status" value="1"/>
</dbReference>